<keyword evidence="5 9" id="KW-0418">Kinase</keyword>
<dbReference type="InterPro" id="IPR036890">
    <property type="entry name" value="HATPase_C_sf"/>
</dbReference>
<dbReference type="SMART" id="SM00028">
    <property type="entry name" value="TPR"/>
    <property type="match status" value="7"/>
</dbReference>
<feature type="signal peptide" evidence="7">
    <location>
        <begin position="1"/>
        <end position="18"/>
    </location>
</feature>
<accession>A0ABS3SRZ8</accession>
<gene>
    <name evidence="9" type="ORF">J4051_09360</name>
</gene>
<dbReference type="InterPro" id="IPR011990">
    <property type="entry name" value="TPR-like_helical_dom_sf"/>
</dbReference>
<proteinExistence type="predicted"/>
<reference evidence="9 10" key="1">
    <citation type="submission" date="2021-03" db="EMBL/GenBank/DDBJ databases">
        <title>Gelidibacter sp. nov., isolated from costal sediment.</title>
        <authorList>
            <person name="Lun K.-Y."/>
        </authorList>
    </citation>
    <scope>NUCLEOTIDE SEQUENCE [LARGE SCALE GENOMIC DNA]</scope>
    <source>
        <strain evidence="9 10">DF109</strain>
    </source>
</reference>
<dbReference type="SUPFAM" id="SSF47384">
    <property type="entry name" value="Homodimeric domain of signal transducing histidine kinase"/>
    <property type="match status" value="1"/>
</dbReference>
<keyword evidence="4" id="KW-0808">Transferase</keyword>
<evidence type="ECO:0000313" key="9">
    <source>
        <dbReference type="EMBL" id="MBO3098475.1"/>
    </source>
</evidence>
<dbReference type="Pfam" id="PF13424">
    <property type="entry name" value="TPR_12"/>
    <property type="match status" value="1"/>
</dbReference>
<feature type="chain" id="PRO_5046659827" description="histidine kinase" evidence="7">
    <location>
        <begin position="19"/>
        <end position="687"/>
    </location>
</feature>
<name>A0ABS3SRZ8_9FLAO</name>
<dbReference type="InterPro" id="IPR036097">
    <property type="entry name" value="HisK_dim/P_sf"/>
</dbReference>
<evidence type="ECO:0000256" key="4">
    <source>
        <dbReference type="ARBA" id="ARBA00022679"/>
    </source>
</evidence>
<dbReference type="SMART" id="SM00388">
    <property type="entry name" value="HisKA"/>
    <property type="match status" value="1"/>
</dbReference>
<dbReference type="EC" id="2.7.13.3" evidence="2"/>
<dbReference type="InterPro" id="IPR003594">
    <property type="entry name" value="HATPase_dom"/>
</dbReference>
<comment type="catalytic activity">
    <reaction evidence="1">
        <text>ATP + protein L-histidine = ADP + protein N-phospho-L-histidine.</text>
        <dbReference type="EC" id="2.7.13.3"/>
    </reaction>
</comment>
<dbReference type="EMBL" id="JAGEVG010000009">
    <property type="protein sequence ID" value="MBO3098475.1"/>
    <property type="molecule type" value="Genomic_DNA"/>
</dbReference>
<dbReference type="CDD" id="cd00082">
    <property type="entry name" value="HisKA"/>
    <property type="match status" value="1"/>
</dbReference>
<feature type="transmembrane region" description="Helical" evidence="6">
    <location>
        <begin position="401"/>
        <end position="422"/>
    </location>
</feature>
<dbReference type="PANTHER" id="PTHR43047">
    <property type="entry name" value="TWO-COMPONENT HISTIDINE PROTEIN KINASE"/>
    <property type="match status" value="1"/>
</dbReference>
<dbReference type="Gene3D" id="3.30.565.10">
    <property type="entry name" value="Histidine kinase-like ATPase, C-terminal domain"/>
    <property type="match status" value="1"/>
</dbReference>
<keyword evidence="6" id="KW-0812">Transmembrane</keyword>
<evidence type="ECO:0000259" key="8">
    <source>
        <dbReference type="PROSITE" id="PS50109"/>
    </source>
</evidence>
<evidence type="ECO:0000256" key="2">
    <source>
        <dbReference type="ARBA" id="ARBA00012438"/>
    </source>
</evidence>
<protein>
    <recommendedName>
        <fullName evidence="2">histidine kinase</fullName>
        <ecNumber evidence="2">2.7.13.3</ecNumber>
    </recommendedName>
</protein>
<dbReference type="SUPFAM" id="SSF55874">
    <property type="entry name" value="ATPase domain of HSP90 chaperone/DNA topoisomerase II/histidine kinase"/>
    <property type="match status" value="1"/>
</dbReference>
<dbReference type="PANTHER" id="PTHR43047:SF72">
    <property type="entry name" value="OSMOSENSING HISTIDINE PROTEIN KINASE SLN1"/>
    <property type="match status" value="1"/>
</dbReference>
<dbReference type="PROSITE" id="PS50109">
    <property type="entry name" value="HIS_KIN"/>
    <property type="match status" value="1"/>
</dbReference>
<keyword evidence="3" id="KW-0597">Phosphoprotein</keyword>
<dbReference type="InterPro" id="IPR003661">
    <property type="entry name" value="HisK_dim/P_dom"/>
</dbReference>
<evidence type="ECO:0000256" key="7">
    <source>
        <dbReference type="SAM" id="SignalP"/>
    </source>
</evidence>
<keyword evidence="10" id="KW-1185">Reference proteome</keyword>
<evidence type="ECO:0000256" key="6">
    <source>
        <dbReference type="SAM" id="Phobius"/>
    </source>
</evidence>
<dbReference type="InterPro" id="IPR004358">
    <property type="entry name" value="Sig_transdc_His_kin-like_C"/>
</dbReference>
<dbReference type="SUPFAM" id="SSF48452">
    <property type="entry name" value="TPR-like"/>
    <property type="match status" value="2"/>
</dbReference>
<dbReference type="GO" id="GO:0016301">
    <property type="term" value="F:kinase activity"/>
    <property type="evidence" value="ECO:0007669"/>
    <property type="project" value="UniProtKB-KW"/>
</dbReference>
<evidence type="ECO:0000256" key="3">
    <source>
        <dbReference type="ARBA" id="ARBA00022553"/>
    </source>
</evidence>
<dbReference type="Gene3D" id="1.25.40.10">
    <property type="entry name" value="Tetratricopeptide repeat domain"/>
    <property type="match status" value="3"/>
</dbReference>
<comment type="caution">
    <text evidence="9">The sequence shown here is derived from an EMBL/GenBank/DDBJ whole genome shotgun (WGS) entry which is preliminary data.</text>
</comment>
<dbReference type="SMART" id="SM00387">
    <property type="entry name" value="HATPase_c"/>
    <property type="match status" value="1"/>
</dbReference>
<evidence type="ECO:0000256" key="5">
    <source>
        <dbReference type="ARBA" id="ARBA00022777"/>
    </source>
</evidence>
<keyword evidence="6" id="KW-1133">Transmembrane helix</keyword>
<feature type="domain" description="Histidine kinase" evidence="8">
    <location>
        <begin position="468"/>
        <end position="682"/>
    </location>
</feature>
<evidence type="ECO:0000256" key="1">
    <source>
        <dbReference type="ARBA" id="ARBA00000085"/>
    </source>
</evidence>
<dbReference type="PRINTS" id="PR00344">
    <property type="entry name" value="BCTRLSENSOR"/>
</dbReference>
<keyword evidence="6" id="KW-0472">Membrane</keyword>
<dbReference type="Pfam" id="PF02518">
    <property type="entry name" value="HATPase_c"/>
    <property type="match status" value="1"/>
</dbReference>
<sequence>MKRLITLAAFFAVLSGFAQTKEIDSLAIQLAFQKQDSSKVDTSIHLIKALYKAQDYQKALSYISETELLSKTINYTKGIAAANYFQALIYANKNDYFNAIDHFNKSKKLYTEINDALGVAQVSNSIGLIEIKRGNYRTGLMNSLSAIRIFEDQNLNEDLSLAYNNLAKAYYNTNQIDKSLEFNLKALNVRERLKDSTGIKISTKNIAKLYSKRKEHRKAIEYYETVLAMLNPETDQSLRGEILPRIGEEYLKFKDYDKAAEYLVEGLKFNRRINDKEGILRALNSIGHLNLEQKNTRLAESQIYEAHNLAKGVGNNEELLKNYKLLMALDSTKGKFQNAYRWQREYYSLKQTLDRENQPQLPINTDSIEDALENESNIESTAITSSKEPESNTNQIKSLKLLSYGLIVAFLIVLTFLLLIYLKRKSTIKYTQELEEKNEQIQLQNEAIMEQKLHLQEINDVKDRLFSIVSHDLKDSISSIKAFLDLLKEDSISREEFNELIPELSENADNASLLLFNLLNWSKSQMQNLEPNPEHFDIQEVFHSKISLVEQKLEQKRIVVIDESQRDFIYADRSMVEIIIQNLITNAVKFSRVGDIITISNKEHNGKSLICVEDTGVGIPKENLRKLFQNNNFTTVGTKNEKGTGLGLTICKELVELNHGRIWVESTPNVGTKFYVELPKMNTEEKS</sequence>
<dbReference type="RefSeq" id="WP_208233606.1">
    <property type="nucleotide sequence ID" value="NZ_JAGEVG010000009.1"/>
</dbReference>
<dbReference type="InterPro" id="IPR019734">
    <property type="entry name" value="TPR_rpt"/>
</dbReference>
<keyword evidence="7" id="KW-0732">Signal</keyword>
<dbReference type="Gene3D" id="1.10.287.130">
    <property type="match status" value="1"/>
</dbReference>
<evidence type="ECO:0000313" key="10">
    <source>
        <dbReference type="Proteomes" id="UP000681315"/>
    </source>
</evidence>
<dbReference type="Proteomes" id="UP000681315">
    <property type="component" value="Unassembled WGS sequence"/>
</dbReference>
<dbReference type="InterPro" id="IPR005467">
    <property type="entry name" value="His_kinase_dom"/>
</dbReference>
<organism evidence="9 10">
    <name type="scientific">Gelidibacter pelagius</name>
    <dbReference type="NCBI Taxonomy" id="2819985"/>
    <lineage>
        <taxon>Bacteria</taxon>
        <taxon>Pseudomonadati</taxon>
        <taxon>Bacteroidota</taxon>
        <taxon>Flavobacteriia</taxon>
        <taxon>Flavobacteriales</taxon>
        <taxon>Flavobacteriaceae</taxon>
        <taxon>Gelidibacter</taxon>
    </lineage>
</organism>